<dbReference type="InterPro" id="IPR023997">
    <property type="entry name" value="TonB-dep_OMP_SusC/RagA_CS"/>
</dbReference>
<keyword evidence="12" id="KW-0732">Signal</keyword>
<keyword evidence="7" id="KW-0406">Ion transport</keyword>
<organism evidence="14 15">
    <name type="scientific">Fibrivirga algicola</name>
    <dbReference type="NCBI Taxonomy" id="2950420"/>
    <lineage>
        <taxon>Bacteria</taxon>
        <taxon>Pseudomonadati</taxon>
        <taxon>Bacteroidota</taxon>
        <taxon>Cytophagia</taxon>
        <taxon>Cytophagales</taxon>
        <taxon>Spirosomataceae</taxon>
        <taxon>Fibrivirga</taxon>
    </lineage>
</organism>
<evidence type="ECO:0000256" key="11">
    <source>
        <dbReference type="PROSITE-ProRule" id="PRU01360"/>
    </source>
</evidence>
<dbReference type="Proteomes" id="UP000606008">
    <property type="component" value="Unassembled WGS sequence"/>
</dbReference>
<accession>A0ABX0Q975</accession>
<comment type="similarity">
    <text evidence="11">Belongs to the TonB-dependent receptor family.</text>
</comment>
<dbReference type="Gene3D" id="2.60.40.1120">
    <property type="entry name" value="Carboxypeptidase-like, regulatory domain"/>
    <property type="match status" value="1"/>
</dbReference>
<keyword evidence="4" id="KW-0410">Iron transport</keyword>
<evidence type="ECO:0000256" key="10">
    <source>
        <dbReference type="ARBA" id="ARBA00023237"/>
    </source>
</evidence>
<dbReference type="SUPFAM" id="SSF56935">
    <property type="entry name" value="Porins"/>
    <property type="match status" value="1"/>
</dbReference>
<evidence type="ECO:0000256" key="2">
    <source>
        <dbReference type="ARBA" id="ARBA00022448"/>
    </source>
</evidence>
<dbReference type="PROSITE" id="PS52016">
    <property type="entry name" value="TONB_DEPENDENT_REC_3"/>
    <property type="match status" value="1"/>
</dbReference>
<dbReference type="InterPro" id="IPR037066">
    <property type="entry name" value="Plug_dom_sf"/>
</dbReference>
<dbReference type="PROSITE" id="PS51257">
    <property type="entry name" value="PROKAR_LIPOPROTEIN"/>
    <property type="match status" value="1"/>
</dbReference>
<keyword evidence="3 11" id="KW-1134">Transmembrane beta strand</keyword>
<dbReference type="NCBIfam" id="TIGR04056">
    <property type="entry name" value="OMP_RagA_SusC"/>
    <property type="match status" value="1"/>
</dbReference>
<dbReference type="PANTHER" id="PTHR32552">
    <property type="entry name" value="FERRICHROME IRON RECEPTOR-RELATED"/>
    <property type="match status" value="1"/>
</dbReference>
<evidence type="ECO:0000313" key="15">
    <source>
        <dbReference type="Proteomes" id="UP000606008"/>
    </source>
</evidence>
<evidence type="ECO:0000256" key="5">
    <source>
        <dbReference type="ARBA" id="ARBA00022692"/>
    </source>
</evidence>
<evidence type="ECO:0000256" key="6">
    <source>
        <dbReference type="ARBA" id="ARBA00023004"/>
    </source>
</evidence>
<keyword evidence="10 11" id="KW-0998">Cell outer membrane</keyword>
<feature type="domain" description="TonB-dependent receptor plug" evidence="13">
    <location>
        <begin position="119"/>
        <end position="238"/>
    </location>
</feature>
<reference evidence="14" key="1">
    <citation type="submission" date="2024-05" db="EMBL/GenBank/DDBJ databases">
        <authorList>
            <person name="Jung D.-H."/>
        </authorList>
    </citation>
    <scope>NUCLEOTIDE SEQUENCE</scope>
    <source>
        <strain evidence="14">JA-25</strain>
    </source>
</reference>
<keyword evidence="2 11" id="KW-0813">Transport</keyword>
<dbReference type="RefSeq" id="WP_166690504.1">
    <property type="nucleotide sequence ID" value="NZ_WAEL01000001.1"/>
</dbReference>
<keyword evidence="8" id="KW-0798">TonB box</keyword>
<dbReference type="InterPro" id="IPR036942">
    <property type="entry name" value="Beta-barrel_TonB_sf"/>
</dbReference>
<comment type="caution">
    <text evidence="14">The sequence shown here is derived from an EMBL/GenBank/DDBJ whole genome shotgun (WGS) entry which is preliminary data.</text>
</comment>
<sequence length="1030" mass="112718">MNRILSAICYLSILLGCSLLGHAQDRTLSGRVLSKSDGTGLPGANVIIKGTDRGSTTNANGEFTLNAQPNATLVVSYIGYKPIEIAVGNNTNLSVTLEEDASILGEVVVTALGITREKKALGYSVQEVNGKQLTQARETNLVNSLSGRIAGVQVTGSNGAPGASSRVLIRGSNSIGSNNQPLFVVDGVPIDNSNIGSGTAVDYGNGAASINPDDIENISVLKGPSAAALYGSRGANGVILITLKSGKGSKGIGVAINSNTTFDTPFRQPEWQNEYGQGAKGTFRYVDGRGAGINDGVDESWGPKLDGRLIEQFDSPIVNGVRQATPWIAHPDNVNQFYRTGRTLTNNVSLTGGSDKGDFRLSYTELSQNGILPNTDYRRRTVALNAGWNLTDKLSIRATGNYVNDGSDNRTNWGLYFIWFGRQVDMESLKNYQAPGSIYQRNWNDNYWTNPYYQLNVSARENAKDRLFGNVAVTYKFTPWLALTARSGTDFYQDRRKTKNAARTSNLFDSYNEDLIFVQESNSDFLLNANRKFGDFDITANVGGNHRANFTQRNYTGATELAIPRVWNIGNSRQRPVTDGTMYSRKVINSVYASSNVGFRNFLFLDVTVRNDWSSTLPADNLSYFYPSAALSAVLTDMFKSNSDVLSFAKVRAGVARVGNDTDPYNLLQTYNYASAWGSTPSLAESNAMLNAALKPELTDSYEIGAEVKLWNNRVGVDVTYYDKQSYNQILNVNISNATGFSSKLLNAGRLQNKGIEIQLTGSPVKTANFQWDVAVNWARNQNKVVELAEGLDTYTLGSVRGMTVEARIGQPYGTFFGQGFLRDPSGNIVYDNSGYPRVDPVRRILGNFTPRWIGGIQNTFTYKNLALSTLIDAKAGGDIFSQTINIGRYTGVLAETTLGRETGIVGQGVVNTGTPENPIYVPNTKSISSEEWHHKYYLLTNNENTIFDGSYVKLREVRLTYRLPGKVFSRLPFRDITISAVGRNLALLYSNLPHIDPETSYYNDGNLQGIENGQTPSTRSIGFNVSFSL</sequence>
<evidence type="ECO:0000256" key="7">
    <source>
        <dbReference type="ARBA" id="ARBA00023065"/>
    </source>
</evidence>
<evidence type="ECO:0000313" key="14">
    <source>
        <dbReference type="EMBL" id="NID08605.1"/>
    </source>
</evidence>
<evidence type="ECO:0000256" key="3">
    <source>
        <dbReference type="ARBA" id="ARBA00022452"/>
    </source>
</evidence>
<dbReference type="SUPFAM" id="SSF49464">
    <property type="entry name" value="Carboxypeptidase regulatory domain-like"/>
    <property type="match status" value="1"/>
</dbReference>
<proteinExistence type="inferred from homology"/>
<feature type="signal peptide" evidence="12">
    <location>
        <begin position="1"/>
        <end position="23"/>
    </location>
</feature>
<evidence type="ECO:0000256" key="1">
    <source>
        <dbReference type="ARBA" id="ARBA00004571"/>
    </source>
</evidence>
<dbReference type="PANTHER" id="PTHR32552:SF81">
    <property type="entry name" value="TONB-DEPENDENT OUTER MEMBRANE RECEPTOR"/>
    <property type="match status" value="1"/>
</dbReference>
<name>A0ABX0Q975_9BACT</name>
<dbReference type="InterPro" id="IPR039426">
    <property type="entry name" value="TonB-dep_rcpt-like"/>
</dbReference>
<dbReference type="InterPro" id="IPR012910">
    <property type="entry name" value="Plug_dom"/>
</dbReference>
<dbReference type="Pfam" id="PF13715">
    <property type="entry name" value="CarbopepD_reg_2"/>
    <property type="match status" value="1"/>
</dbReference>
<feature type="chain" id="PRO_5045578567" evidence="12">
    <location>
        <begin position="24"/>
        <end position="1030"/>
    </location>
</feature>
<evidence type="ECO:0000256" key="8">
    <source>
        <dbReference type="ARBA" id="ARBA00023077"/>
    </source>
</evidence>
<evidence type="ECO:0000256" key="4">
    <source>
        <dbReference type="ARBA" id="ARBA00022496"/>
    </source>
</evidence>
<dbReference type="InterPro" id="IPR023996">
    <property type="entry name" value="TonB-dep_OMP_SusC/RagA"/>
</dbReference>
<dbReference type="InterPro" id="IPR008969">
    <property type="entry name" value="CarboxyPept-like_regulatory"/>
</dbReference>
<comment type="subcellular location">
    <subcellularLocation>
        <location evidence="1 11">Cell outer membrane</location>
        <topology evidence="1 11">Multi-pass membrane protein</topology>
    </subcellularLocation>
</comment>
<dbReference type="NCBIfam" id="TIGR04057">
    <property type="entry name" value="SusC_RagA_signa"/>
    <property type="match status" value="1"/>
</dbReference>
<evidence type="ECO:0000256" key="12">
    <source>
        <dbReference type="SAM" id="SignalP"/>
    </source>
</evidence>
<keyword evidence="5 11" id="KW-0812">Transmembrane</keyword>
<dbReference type="EMBL" id="WAEL01000001">
    <property type="protein sequence ID" value="NID08605.1"/>
    <property type="molecule type" value="Genomic_DNA"/>
</dbReference>
<keyword evidence="6" id="KW-0408">Iron</keyword>
<dbReference type="Gene3D" id="2.170.130.10">
    <property type="entry name" value="TonB-dependent receptor, plug domain"/>
    <property type="match status" value="1"/>
</dbReference>
<keyword evidence="15" id="KW-1185">Reference proteome</keyword>
<protein>
    <submittedName>
        <fullName evidence="14">SusC/RagA family TonB-linked outer membrane protein</fullName>
    </submittedName>
</protein>
<gene>
    <name evidence="14" type="ORF">F7231_00350</name>
</gene>
<dbReference type="Gene3D" id="2.40.170.20">
    <property type="entry name" value="TonB-dependent receptor, beta-barrel domain"/>
    <property type="match status" value="1"/>
</dbReference>
<keyword evidence="9 11" id="KW-0472">Membrane</keyword>
<evidence type="ECO:0000259" key="13">
    <source>
        <dbReference type="Pfam" id="PF07715"/>
    </source>
</evidence>
<evidence type="ECO:0000256" key="9">
    <source>
        <dbReference type="ARBA" id="ARBA00023136"/>
    </source>
</evidence>
<dbReference type="Pfam" id="PF07715">
    <property type="entry name" value="Plug"/>
    <property type="match status" value="1"/>
</dbReference>